<dbReference type="EMBL" id="LGSR01000017">
    <property type="protein sequence ID" value="KOS20602.1"/>
    <property type="molecule type" value="Genomic_DNA"/>
</dbReference>
<accession>A0A0M9VV48</accession>
<comment type="caution">
    <text evidence="1">The sequence shown here is derived from an EMBL/GenBank/DDBJ whole genome shotgun (WGS) entry which is preliminary data.</text>
</comment>
<protein>
    <submittedName>
        <fullName evidence="1">Uncharacterized protein</fullName>
    </submittedName>
</protein>
<organism evidence="1 2">
    <name type="scientific">Escovopsis weberi</name>
    <dbReference type="NCBI Taxonomy" id="150374"/>
    <lineage>
        <taxon>Eukaryota</taxon>
        <taxon>Fungi</taxon>
        <taxon>Dikarya</taxon>
        <taxon>Ascomycota</taxon>
        <taxon>Pezizomycotina</taxon>
        <taxon>Sordariomycetes</taxon>
        <taxon>Hypocreomycetidae</taxon>
        <taxon>Hypocreales</taxon>
        <taxon>Hypocreaceae</taxon>
        <taxon>Escovopsis</taxon>
    </lineage>
</organism>
<reference evidence="1 2" key="1">
    <citation type="submission" date="2015-07" db="EMBL/GenBank/DDBJ databases">
        <title>The genome of the fungus Escovopsis weberi, a specialized disease agent of ant agriculture.</title>
        <authorList>
            <person name="de Man T.J."/>
            <person name="Stajich J.E."/>
            <person name="Kubicek C.P."/>
            <person name="Chenthamara K."/>
            <person name="Atanasova L."/>
            <person name="Druzhinina I.S."/>
            <person name="Birnbaum S."/>
            <person name="Barribeau S.M."/>
            <person name="Teiling C."/>
            <person name="Suen G."/>
            <person name="Currie C."/>
            <person name="Gerardo N.M."/>
        </authorList>
    </citation>
    <scope>NUCLEOTIDE SEQUENCE [LARGE SCALE GENOMIC DNA]</scope>
</reference>
<dbReference type="STRING" id="150374.A0A0M9VV48"/>
<dbReference type="AlphaFoldDB" id="A0A0M9VV48"/>
<dbReference type="OrthoDB" id="10251809at2759"/>
<keyword evidence="2" id="KW-1185">Reference proteome</keyword>
<proteinExistence type="predicted"/>
<evidence type="ECO:0000313" key="2">
    <source>
        <dbReference type="Proteomes" id="UP000053831"/>
    </source>
</evidence>
<sequence length="87" mass="9407">MTTLAVPAAAIPVCPETSMPVPVTGPVPVPVRPAFHQRNTQDRLREGAGLYIAFLKGTNNLQKNRRSVFKETGLDDAEELAYVACAK</sequence>
<evidence type="ECO:0000313" key="1">
    <source>
        <dbReference type="EMBL" id="KOS20602.1"/>
    </source>
</evidence>
<gene>
    <name evidence="1" type="ORF">ESCO_005532</name>
</gene>
<name>A0A0M9VV48_ESCWE</name>
<dbReference type="Proteomes" id="UP000053831">
    <property type="component" value="Unassembled WGS sequence"/>
</dbReference>